<gene>
    <name evidence="9" type="primary">mnmA</name>
    <name evidence="12" type="ORF">A2806_02055</name>
</gene>
<evidence type="ECO:0000259" key="10">
    <source>
        <dbReference type="Pfam" id="PF20258"/>
    </source>
</evidence>
<dbReference type="InterPro" id="IPR046884">
    <property type="entry name" value="MnmA-like_central"/>
</dbReference>
<keyword evidence="6 9" id="KW-0694">RNA-binding</keyword>
<dbReference type="Pfam" id="PF20258">
    <property type="entry name" value="tRNA_Me_trans_C"/>
    <property type="match status" value="1"/>
</dbReference>
<dbReference type="Pfam" id="PF03054">
    <property type="entry name" value="tRNA_Me_trans"/>
    <property type="match status" value="1"/>
</dbReference>
<dbReference type="Gene3D" id="2.40.30.10">
    <property type="entry name" value="Translation factors"/>
    <property type="match status" value="1"/>
</dbReference>
<dbReference type="PANTHER" id="PTHR11933:SF5">
    <property type="entry name" value="MITOCHONDRIAL TRNA-SPECIFIC 2-THIOURIDYLASE 1"/>
    <property type="match status" value="1"/>
</dbReference>
<feature type="site" description="Interaction with tRNA" evidence="9">
    <location>
        <position position="127"/>
    </location>
</feature>
<dbReference type="EC" id="2.8.1.13" evidence="9"/>
<dbReference type="CDD" id="cd01998">
    <property type="entry name" value="MnmA_TRMU-like"/>
    <property type="match status" value="1"/>
</dbReference>
<evidence type="ECO:0000256" key="6">
    <source>
        <dbReference type="ARBA" id="ARBA00022884"/>
    </source>
</evidence>
<comment type="subcellular location">
    <subcellularLocation>
        <location evidence="9">Cytoplasm</location>
    </subcellularLocation>
</comment>
<evidence type="ECO:0000256" key="4">
    <source>
        <dbReference type="ARBA" id="ARBA00022741"/>
    </source>
</evidence>
<sequence>MAKKRNVYLGLSGGVDSSVAAALLLEQGYNVVPVFIKCWENEVLGECPWREDQDAAYAVAEKLGVTKQFRSWNFEREFFQDVVQYLVEEAKRGRTGNPDVVCNRTIKFGVFLDRALAEGADFVATGHYARVRGTEDGVQLLRPKCEWKNDQTYFLWQLTQKQLRQVMFPVGEFTSKDLVREEARRRGLDTANRRSTRGICFVGKTPLQEFLGRFLPETPGPVVTTSGKVVGEHRGVNFYTLGQRKGIGVGDAHGPYYVKEKNTATNTLVVAPPAEMARIEKREVVVGDMNWISGTAPNFPFRARAYIRHPQPLQGCRVQGTGDRITVLFDEPQWAPTPGQSVVFYDGEAVLGGGVIQASSTS</sequence>
<accession>A0A1G2PJI7</accession>
<keyword evidence="2 9" id="KW-0808">Transferase</keyword>
<evidence type="ECO:0000256" key="7">
    <source>
        <dbReference type="ARBA" id="ARBA00023157"/>
    </source>
</evidence>
<dbReference type="AlphaFoldDB" id="A0A1G2PJI7"/>
<keyword evidence="4 9" id="KW-0547">Nucleotide-binding</keyword>
<dbReference type="GO" id="GO:0002143">
    <property type="term" value="P:tRNA wobble position uridine thiolation"/>
    <property type="evidence" value="ECO:0007669"/>
    <property type="project" value="TreeGrafter"/>
</dbReference>
<organism evidence="12 13">
    <name type="scientific">Candidatus Terrybacteria bacterium RIFCSPHIGHO2_01_FULL_48_17</name>
    <dbReference type="NCBI Taxonomy" id="1802362"/>
    <lineage>
        <taxon>Bacteria</taxon>
        <taxon>Candidatus Terryibacteriota</taxon>
    </lineage>
</organism>
<feature type="binding site" evidence="9">
    <location>
        <position position="36"/>
    </location>
    <ligand>
        <name>ATP</name>
        <dbReference type="ChEBI" id="CHEBI:30616"/>
    </ligand>
</feature>
<feature type="domain" description="tRNA-specific 2-thiouridylase MnmA-like central" evidence="11">
    <location>
        <begin position="208"/>
        <end position="271"/>
    </location>
</feature>
<dbReference type="InterPro" id="IPR004506">
    <property type="entry name" value="MnmA-like"/>
</dbReference>
<protein>
    <recommendedName>
        <fullName evidence="9">tRNA-specific 2-thiouridylase MnmA</fullName>
        <ecNumber evidence="9">2.8.1.13</ecNumber>
    </recommendedName>
</protein>
<dbReference type="GO" id="GO:0000049">
    <property type="term" value="F:tRNA binding"/>
    <property type="evidence" value="ECO:0007669"/>
    <property type="project" value="UniProtKB-KW"/>
</dbReference>
<keyword evidence="3 9" id="KW-0819">tRNA processing</keyword>
<dbReference type="InterPro" id="IPR046885">
    <property type="entry name" value="MnmA-like_C"/>
</dbReference>
<keyword evidence="5 9" id="KW-0067">ATP-binding</keyword>
<comment type="caution">
    <text evidence="12">The sequence shown here is derived from an EMBL/GenBank/DDBJ whole genome shotgun (WGS) entry which is preliminary data.</text>
</comment>
<dbReference type="InterPro" id="IPR023382">
    <property type="entry name" value="MnmA-like_central_sf"/>
</dbReference>
<dbReference type="STRING" id="1802362.A2806_02055"/>
<dbReference type="EMBL" id="MHSS01000013">
    <property type="protein sequence ID" value="OHA47811.1"/>
    <property type="molecule type" value="Genomic_DNA"/>
</dbReference>
<dbReference type="SUPFAM" id="SSF52402">
    <property type="entry name" value="Adenine nucleotide alpha hydrolases-like"/>
    <property type="match status" value="1"/>
</dbReference>
<evidence type="ECO:0000256" key="1">
    <source>
        <dbReference type="ARBA" id="ARBA00022555"/>
    </source>
</evidence>
<feature type="region of interest" description="Interaction with target base in tRNA" evidence="9">
    <location>
        <begin position="97"/>
        <end position="99"/>
    </location>
</feature>
<feature type="binding site" evidence="9">
    <location>
        <begin position="10"/>
        <end position="17"/>
    </location>
    <ligand>
        <name>ATP</name>
        <dbReference type="ChEBI" id="CHEBI:30616"/>
    </ligand>
</feature>
<dbReference type="Gene3D" id="2.30.30.280">
    <property type="entry name" value="Adenine nucleotide alpha hydrolases-like domains"/>
    <property type="match status" value="1"/>
</dbReference>
<comment type="function">
    <text evidence="9">Catalyzes the 2-thiolation of uridine at the wobble position (U34) of tRNA, leading to the formation of s(2)U34.</text>
</comment>
<dbReference type="Pfam" id="PF20259">
    <property type="entry name" value="tRNA_Me_trans_M"/>
    <property type="match status" value="1"/>
</dbReference>
<reference evidence="12 13" key="1">
    <citation type="journal article" date="2016" name="Nat. Commun.">
        <title>Thousands of microbial genomes shed light on interconnected biogeochemical processes in an aquifer system.</title>
        <authorList>
            <person name="Anantharaman K."/>
            <person name="Brown C.T."/>
            <person name="Hug L.A."/>
            <person name="Sharon I."/>
            <person name="Castelle C.J."/>
            <person name="Probst A.J."/>
            <person name="Thomas B.C."/>
            <person name="Singh A."/>
            <person name="Wilkins M.J."/>
            <person name="Karaoz U."/>
            <person name="Brodie E.L."/>
            <person name="Williams K.H."/>
            <person name="Hubbard S.S."/>
            <person name="Banfield J.F."/>
        </authorList>
    </citation>
    <scope>NUCLEOTIDE SEQUENCE [LARGE SCALE GENOMIC DNA]</scope>
</reference>
<dbReference type="NCBIfam" id="TIGR00420">
    <property type="entry name" value="trmU"/>
    <property type="match status" value="1"/>
</dbReference>
<dbReference type="FunFam" id="2.30.30.280:FF:000001">
    <property type="entry name" value="tRNA-specific 2-thiouridylase MnmA"/>
    <property type="match status" value="1"/>
</dbReference>
<dbReference type="HAMAP" id="MF_00144">
    <property type="entry name" value="tRNA_thiouridyl_MnmA"/>
    <property type="match status" value="1"/>
</dbReference>
<evidence type="ECO:0000256" key="2">
    <source>
        <dbReference type="ARBA" id="ARBA00022679"/>
    </source>
</evidence>
<dbReference type="PANTHER" id="PTHR11933">
    <property type="entry name" value="TRNA 5-METHYLAMINOMETHYL-2-THIOURIDYLATE -METHYLTRANSFERASE"/>
    <property type="match status" value="1"/>
</dbReference>
<dbReference type="Proteomes" id="UP000177629">
    <property type="component" value="Unassembled WGS sequence"/>
</dbReference>
<keyword evidence="7" id="KW-1015">Disulfide bond</keyword>
<feature type="site" description="Interaction with tRNA" evidence="9">
    <location>
        <position position="340"/>
    </location>
</feature>
<keyword evidence="1 9" id="KW-0820">tRNA-binding</keyword>
<comment type="catalytic activity">
    <reaction evidence="8 9">
        <text>S-sulfanyl-L-cysteinyl-[protein] + uridine(34) in tRNA + AH2 + ATP = 2-thiouridine(34) in tRNA + L-cysteinyl-[protein] + A + AMP + diphosphate + H(+)</text>
        <dbReference type="Rhea" id="RHEA:47032"/>
        <dbReference type="Rhea" id="RHEA-COMP:10131"/>
        <dbReference type="Rhea" id="RHEA-COMP:11726"/>
        <dbReference type="Rhea" id="RHEA-COMP:11727"/>
        <dbReference type="Rhea" id="RHEA-COMP:11728"/>
        <dbReference type="ChEBI" id="CHEBI:13193"/>
        <dbReference type="ChEBI" id="CHEBI:15378"/>
        <dbReference type="ChEBI" id="CHEBI:17499"/>
        <dbReference type="ChEBI" id="CHEBI:29950"/>
        <dbReference type="ChEBI" id="CHEBI:30616"/>
        <dbReference type="ChEBI" id="CHEBI:33019"/>
        <dbReference type="ChEBI" id="CHEBI:61963"/>
        <dbReference type="ChEBI" id="CHEBI:65315"/>
        <dbReference type="ChEBI" id="CHEBI:87170"/>
        <dbReference type="ChEBI" id="CHEBI:456215"/>
        <dbReference type="EC" id="2.8.1.13"/>
    </reaction>
</comment>
<evidence type="ECO:0000259" key="11">
    <source>
        <dbReference type="Pfam" id="PF20259"/>
    </source>
</evidence>
<keyword evidence="9" id="KW-0963">Cytoplasm</keyword>
<evidence type="ECO:0000256" key="3">
    <source>
        <dbReference type="ARBA" id="ARBA00022694"/>
    </source>
</evidence>
<feature type="active site" description="Cysteine persulfide intermediate" evidence="9">
    <location>
        <position position="200"/>
    </location>
</feature>
<feature type="domain" description="tRNA-specific 2-thiouridylase MnmA-like C-terminal" evidence="10">
    <location>
        <begin position="282"/>
        <end position="356"/>
    </location>
</feature>
<dbReference type="GO" id="GO:0005524">
    <property type="term" value="F:ATP binding"/>
    <property type="evidence" value="ECO:0007669"/>
    <property type="project" value="UniProtKB-KW"/>
</dbReference>
<comment type="caution">
    <text evidence="9">Lacks conserved residue(s) required for the propagation of feature annotation.</text>
</comment>
<feature type="active site" description="Nucleophile" evidence="9">
    <location>
        <position position="102"/>
    </location>
</feature>
<evidence type="ECO:0000256" key="8">
    <source>
        <dbReference type="ARBA" id="ARBA00051542"/>
    </source>
</evidence>
<dbReference type="GO" id="GO:0103016">
    <property type="term" value="F:tRNA-uridine 2-sulfurtransferase activity"/>
    <property type="evidence" value="ECO:0007669"/>
    <property type="project" value="UniProtKB-EC"/>
</dbReference>
<evidence type="ECO:0000256" key="9">
    <source>
        <dbReference type="HAMAP-Rule" id="MF_00144"/>
    </source>
</evidence>
<dbReference type="Gene3D" id="3.40.50.620">
    <property type="entry name" value="HUPs"/>
    <property type="match status" value="1"/>
</dbReference>
<evidence type="ECO:0000313" key="13">
    <source>
        <dbReference type="Proteomes" id="UP000177629"/>
    </source>
</evidence>
<evidence type="ECO:0000313" key="12">
    <source>
        <dbReference type="EMBL" id="OHA47811.1"/>
    </source>
</evidence>
<name>A0A1G2PJI7_9BACT</name>
<proteinExistence type="inferred from homology"/>
<feature type="binding site" evidence="9">
    <location>
        <position position="126"/>
    </location>
    <ligand>
        <name>ATP</name>
        <dbReference type="ChEBI" id="CHEBI:30616"/>
    </ligand>
</feature>
<dbReference type="GO" id="GO:0005737">
    <property type="term" value="C:cytoplasm"/>
    <property type="evidence" value="ECO:0007669"/>
    <property type="project" value="UniProtKB-SubCell"/>
</dbReference>
<evidence type="ECO:0000256" key="5">
    <source>
        <dbReference type="ARBA" id="ARBA00022840"/>
    </source>
</evidence>
<comment type="similarity">
    <text evidence="9">Belongs to the MnmA/TRMU family.</text>
</comment>
<dbReference type="InterPro" id="IPR014729">
    <property type="entry name" value="Rossmann-like_a/b/a_fold"/>
</dbReference>
<dbReference type="NCBIfam" id="NF001138">
    <property type="entry name" value="PRK00143.1"/>
    <property type="match status" value="1"/>
</dbReference>